<protein>
    <submittedName>
        <fullName evidence="1">Uncharacterized protein</fullName>
    </submittedName>
</protein>
<keyword evidence="2" id="KW-1185">Reference proteome</keyword>
<organism evidence="1 2">
    <name type="scientific">Pistacia integerrima</name>
    <dbReference type="NCBI Taxonomy" id="434235"/>
    <lineage>
        <taxon>Eukaryota</taxon>
        <taxon>Viridiplantae</taxon>
        <taxon>Streptophyta</taxon>
        <taxon>Embryophyta</taxon>
        <taxon>Tracheophyta</taxon>
        <taxon>Spermatophyta</taxon>
        <taxon>Magnoliopsida</taxon>
        <taxon>eudicotyledons</taxon>
        <taxon>Gunneridae</taxon>
        <taxon>Pentapetalae</taxon>
        <taxon>rosids</taxon>
        <taxon>malvids</taxon>
        <taxon>Sapindales</taxon>
        <taxon>Anacardiaceae</taxon>
        <taxon>Pistacia</taxon>
    </lineage>
</organism>
<dbReference type="EMBL" id="CM047745">
    <property type="protein sequence ID" value="KAJ0024156.1"/>
    <property type="molecule type" value="Genomic_DNA"/>
</dbReference>
<sequence length="243" mass="27157">MVVYTLSACGHTGMLQLGKLIQGFVYRNGLDPDWFIWNALVDMYGKCGSLKEARRIFDGCLKRSLTSWNSMINCFALPGKSEKARNVFVEIIQCGCYDVRPDGVTFMGLLNAYFELMTTNYGNWPRIEHHRCLTNLLGRAGKFEEASEIVNGMKIELDGVFWGSLLIGSTINGCSDLVEFAVKKLIEVNPNNGGYGIMSAKTYGQLGKWVEVDKKVHQIYFVDKTHPGTGEIFDILDSLIGLD</sequence>
<evidence type="ECO:0000313" key="2">
    <source>
        <dbReference type="Proteomes" id="UP001163603"/>
    </source>
</evidence>
<comment type="caution">
    <text evidence="1">The sequence shown here is derived from an EMBL/GenBank/DDBJ whole genome shotgun (WGS) entry which is preliminary data.</text>
</comment>
<evidence type="ECO:0000313" key="1">
    <source>
        <dbReference type="EMBL" id="KAJ0024156.1"/>
    </source>
</evidence>
<dbReference type="Proteomes" id="UP001163603">
    <property type="component" value="Chromosome 10"/>
</dbReference>
<gene>
    <name evidence="1" type="ORF">Pint_06884</name>
</gene>
<reference evidence="2" key="1">
    <citation type="journal article" date="2023" name="G3 (Bethesda)">
        <title>Genome assembly and association tests identify interacting loci associated with vigor, precocity, and sex in interspecific pistachio rootstocks.</title>
        <authorList>
            <person name="Palmer W."/>
            <person name="Jacygrad E."/>
            <person name="Sagayaradj S."/>
            <person name="Cavanaugh K."/>
            <person name="Han R."/>
            <person name="Bertier L."/>
            <person name="Beede B."/>
            <person name="Kafkas S."/>
            <person name="Golino D."/>
            <person name="Preece J."/>
            <person name="Michelmore R."/>
        </authorList>
    </citation>
    <scope>NUCLEOTIDE SEQUENCE [LARGE SCALE GENOMIC DNA]</scope>
</reference>
<name>A0ACC0XRP0_9ROSI</name>
<proteinExistence type="predicted"/>
<accession>A0ACC0XRP0</accession>